<feature type="compositionally biased region" description="Basic and acidic residues" evidence="1">
    <location>
        <begin position="1"/>
        <end position="13"/>
    </location>
</feature>
<dbReference type="EMBL" id="MNAD01000660">
    <property type="protein sequence ID" value="OJT11325.1"/>
    <property type="molecule type" value="Genomic_DNA"/>
</dbReference>
<organism evidence="2 3">
    <name type="scientific">Trametes pubescens</name>
    <name type="common">White-rot fungus</name>
    <dbReference type="NCBI Taxonomy" id="154538"/>
    <lineage>
        <taxon>Eukaryota</taxon>
        <taxon>Fungi</taxon>
        <taxon>Dikarya</taxon>
        <taxon>Basidiomycota</taxon>
        <taxon>Agaricomycotina</taxon>
        <taxon>Agaricomycetes</taxon>
        <taxon>Polyporales</taxon>
        <taxon>Polyporaceae</taxon>
        <taxon>Trametes</taxon>
    </lineage>
</organism>
<evidence type="ECO:0000256" key="1">
    <source>
        <dbReference type="SAM" id="MobiDB-lite"/>
    </source>
</evidence>
<keyword evidence="3" id="KW-1185">Reference proteome</keyword>
<dbReference type="AlphaFoldDB" id="A0A1M2VUQ4"/>
<feature type="compositionally biased region" description="Acidic residues" evidence="1">
    <location>
        <begin position="192"/>
        <end position="203"/>
    </location>
</feature>
<comment type="caution">
    <text evidence="2">The sequence shown here is derived from an EMBL/GenBank/DDBJ whole genome shotgun (WGS) entry which is preliminary data.</text>
</comment>
<evidence type="ECO:0000313" key="2">
    <source>
        <dbReference type="EMBL" id="OJT11325.1"/>
    </source>
</evidence>
<evidence type="ECO:0000313" key="3">
    <source>
        <dbReference type="Proteomes" id="UP000184267"/>
    </source>
</evidence>
<accession>A0A1M2VUQ4</accession>
<feature type="region of interest" description="Disordered" evidence="1">
    <location>
        <begin position="1"/>
        <end position="73"/>
    </location>
</feature>
<feature type="region of interest" description="Disordered" evidence="1">
    <location>
        <begin position="111"/>
        <end position="203"/>
    </location>
</feature>
<reference evidence="2 3" key="1">
    <citation type="submission" date="2016-10" db="EMBL/GenBank/DDBJ databases">
        <title>Genome sequence of the basidiomycete white-rot fungus Trametes pubescens.</title>
        <authorList>
            <person name="Makela M.R."/>
            <person name="Granchi Z."/>
            <person name="Peng M."/>
            <person name="De Vries R.P."/>
            <person name="Grigoriev I."/>
            <person name="Riley R."/>
            <person name="Hilden K."/>
        </authorList>
    </citation>
    <scope>NUCLEOTIDE SEQUENCE [LARGE SCALE GENOMIC DNA]</scope>
    <source>
        <strain evidence="2 3">FBCC735</strain>
    </source>
</reference>
<dbReference type="Proteomes" id="UP000184267">
    <property type="component" value="Unassembled WGS sequence"/>
</dbReference>
<gene>
    <name evidence="2" type="ORF">TRAPUB_12200</name>
</gene>
<feature type="compositionally biased region" description="Acidic residues" evidence="1">
    <location>
        <begin position="39"/>
        <end position="67"/>
    </location>
</feature>
<dbReference type="OrthoDB" id="3270534at2759"/>
<name>A0A1M2VUQ4_TRAPU</name>
<protein>
    <submittedName>
        <fullName evidence="2">Uncharacterized protein</fullName>
    </submittedName>
</protein>
<proteinExistence type="predicted"/>
<feature type="compositionally biased region" description="Polar residues" evidence="1">
    <location>
        <begin position="170"/>
        <end position="185"/>
    </location>
</feature>
<sequence>MHTDRLRELDRPDPQFLDPFDDNVDGRGASSCAGCVEGPDWDDGDILDEEMEEEDGMDGGEDTEGEGDGDRQERIETFEYSAGTVHGPAMPGDDPEQLYDNWAGELADWGGDMNAGVGHPSLDGGDIETGWIASEQSDTQDLAQDAWPPSPPHAAGEADTLESGLEQTDRSPSPAETISEYNRLSSPARPFDEDEDPGEEQRE</sequence>